<dbReference type="EMBL" id="WHWB01032192">
    <property type="protein sequence ID" value="KAJ7426596.1"/>
    <property type="molecule type" value="Genomic_DNA"/>
</dbReference>
<accession>A0ABQ9DQX6</accession>
<proteinExistence type="predicted"/>
<reference evidence="1" key="1">
    <citation type="submission" date="2019-10" db="EMBL/GenBank/DDBJ databases">
        <authorList>
            <person name="Soares A.E.R."/>
            <person name="Aleixo A."/>
            <person name="Schneider P."/>
            <person name="Miyaki C.Y."/>
            <person name="Schneider M.P."/>
            <person name="Mello C."/>
            <person name="Vasconcelos A.T.R."/>
        </authorList>
    </citation>
    <scope>NUCLEOTIDE SEQUENCE</scope>
    <source>
        <tissue evidence="1">Muscle</tissue>
    </source>
</reference>
<gene>
    <name evidence="1" type="ORF">WISP_14486</name>
</gene>
<evidence type="ECO:0000313" key="2">
    <source>
        <dbReference type="Proteomes" id="UP001145742"/>
    </source>
</evidence>
<dbReference type="PANTHER" id="PTHR33332">
    <property type="entry name" value="REVERSE TRANSCRIPTASE DOMAIN-CONTAINING PROTEIN"/>
    <property type="match status" value="1"/>
</dbReference>
<protein>
    <submittedName>
        <fullName evidence="1">Rna-directed dna polymerase from mobile element jockey-like</fullName>
    </submittedName>
</protein>
<name>A0ABQ9DQX6_9PASS</name>
<evidence type="ECO:0000313" key="1">
    <source>
        <dbReference type="EMBL" id="KAJ7426596.1"/>
    </source>
</evidence>
<sequence>MLQYWSKSRERAAKLVKVLEYKSYEEQLRELGMFSLKKRKLRGDHITLYNYLKGGCSEMEIMEQISLEAVLRCTEDREVIQDSQLSFTKGKSCLTNLFAFYDGVTTSVDKRRVTDAIYLNLCKAFDKVTHDILLSKLERHGFDEWTVRYEGIECTLSKFADDTKLSGVISTLEGQDAIKRDLDKLKKWDHGNLMRFNKAKYLGPSNSQYQYRLGDDQEHP</sequence>
<keyword evidence="2" id="KW-1185">Reference proteome</keyword>
<comment type="caution">
    <text evidence="1">The sequence shown here is derived from an EMBL/GenBank/DDBJ whole genome shotgun (WGS) entry which is preliminary data.</text>
</comment>
<organism evidence="1 2">
    <name type="scientific">Willisornis vidua</name>
    <name type="common">Xingu scale-backed antbird</name>
    <dbReference type="NCBI Taxonomy" id="1566151"/>
    <lineage>
        <taxon>Eukaryota</taxon>
        <taxon>Metazoa</taxon>
        <taxon>Chordata</taxon>
        <taxon>Craniata</taxon>
        <taxon>Vertebrata</taxon>
        <taxon>Euteleostomi</taxon>
        <taxon>Archelosauria</taxon>
        <taxon>Archosauria</taxon>
        <taxon>Dinosauria</taxon>
        <taxon>Saurischia</taxon>
        <taxon>Theropoda</taxon>
        <taxon>Coelurosauria</taxon>
        <taxon>Aves</taxon>
        <taxon>Neognathae</taxon>
        <taxon>Neoaves</taxon>
        <taxon>Telluraves</taxon>
        <taxon>Australaves</taxon>
        <taxon>Passeriformes</taxon>
        <taxon>Thamnophilidae</taxon>
        <taxon>Willisornis</taxon>
    </lineage>
</organism>
<dbReference type="Proteomes" id="UP001145742">
    <property type="component" value="Unassembled WGS sequence"/>
</dbReference>